<keyword evidence="9 19" id="KW-0694">RNA-binding</keyword>
<evidence type="ECO:0000313" key="22">
    <source>
        <dbReference type="EMBL" id="TRZ26563.1"/>
    </source>
</evidence>
<evidence type="ECO:0000256" key="12">
    <source>
        <dbReference type="ARBA" id="ARBA00032770"/>
    </source>
</evidence>
<dbReference type="InterPro" id="IPR049560">
    <property type="entry name" value="MeTrfase_RsmB-F_NOP2_cat"/>
</dbReference>
<evidence type="ECO:0000256" key="2">
    <source>
        <dbReference type="ARBA" id="ARBA00004550"/>
    </source>
</evidence>
<feature type="compositionally biased region" description="Polar residues" evidence="20">
    <location>
        <begin position="875"/>
        <end position="884"/>
    </location>
</feature>
<dbReference type="PANTHER" id="PTHR22808:SF1">
    <property type="entry name" value="RNA CYTOSINE-C(5)-METHYLTRANSFERASE NSUN2-RELATED"/>
    <property type="match status" value="1"/>
</dbReference>
<accession>A0A8K1GY80</accession>
<evidence type="ECO:0000256" key="19">
    <source>
        <dbReference type="PROSITE-ProRule" id="PRU01023"/>
    </source>
</evidence>
<feature type="domain" description="SAM-dependent MTase RsmB/NOP-type" evidence="21">
    <location>
        <begin position="90"/>
        <end position="454"/>
    </location>
</feature>
<feature type="compositionally biased region" description="Basic and acidic residues" evidence="20">
    <location>
        <begin position="885"/>
        <end position="897"/>
    </location>
</feature>
<feature type="binding site" evidence="19">
    <location>
        <position position="292"/>
    </location>
    <ligand>
        <name>S-adenosyl-L-methionine</name>
        <dbReference type="ChEBI" id="CHEBI:59789"/>
    </ligand>
</feature>
<keyword evidence="23" id="KW-1185">Reference proteome</keyword>
<comment type="catalytic activity">
    <reaction evidence="16">
        <text>cytidine(34) in tRNA precursor + S-adenosyl-L-methionine = 5-methylcytidine(34) in tRNA precursor + S-adenosyl-L-homocysteine + H(+)</text>
        <dbReference type="Rhea" id="RHEA:42940"/>
        <dbReference type="Rhea" id="RHEA-COMP:10291"/>
        <dbReference type="Rhea" id="RHEA-COMP:10295"/>
        <dbReference type="ChEBI" id="CHEBI:15378"/>
        <dbReference type="ChEBI" id="CHEBI:57856"/>
        <dbReference type="ChEBI" id="CHEBI:59789"/>
        <dbReference type="ChEBI" id="CHEBI:74483"/>
        <dbReference type="ChEBI" id="CHEBI:82748"/>
        <dbReference type="EC" id="2.1.1.203"/>
    </reaction>
    <physiologicalReaction direction="left-to-right" evidence="16">
        <dbReference type="Rhea" id="RHEA:42941"/>
    </physiologicalReaction>
</comment>
<dbReference type="GO" id="GO:0000049">
    <property type="term" value="F:tRNA binding"/>
    <property type="evidence" value="ECO:0007669"/>
    <property type="project" value="UniProtKB-KW"/>
</dbReference>
<dbReference type="OrthoDB" id="6093671at2759"/>
<dbReference type="EC" id="2.1.1.203" evidence="3"/>
<evidence type="ECO:0000259" key="21">
    <source>
        <dbReference type="PROSITE" id="PS51686"/>
    </source>
</evidence>
<feature type="region of interest" description="Disordered" evidence="20">
    <location>
        <begin position="843"/>
        <end position="897"/>
    </location>
</feature>
<evidence type="ECO:0000256" key="14">
    <source>
        <dbReference type="ARBA" id="ARBA00048755"/>
    </source>
</evidence>
<organism evidence="22 23">
    <name type="scientific">Zosterops borbonicus</name>
    <dbReference type="NCBI Taxonomy" id="364589"/>
    <lineage>
        <taxon>Eukaryota</taxon>
        <taxon>Metazoa</taxon>
        <taxon>Chordata</taxon>
        <taxon>Craniata</taxon>
        <taxon>Vertebrata</taxon>
        <taxon>Euteleostomi</taxon>
        <taxon>Archelosauria</taxon>
        <taxon>Archosauria</taxon>
        <taxon>Dinosauria</taxon>
        <taxon>Saurischia</taxon>
        <taxon>Theropoda</taxon>
        <taxon>Coelurosauria</taxon>
        <taxon>Aves</taxon>
        <taxon>Neognathae</taxon>
        <taxon>Neoaves</taxon>
        <taxon>Telluraves</taxon>
        <taxon>Australaves</taxon>
        <taxon>Passeriformes</taxon>
        <taxon>Sylvioidea</taxon>
        <taxon>Zosteropidae</taxon>
        <taxon>Zosterops</taxon>
    </lineage>
</organism>
<dbReference type="InterPro" id="IPR001678">
    <property type="entry name" value="MeTrfase_RsmB-F_NOP2_dom"/>
</dbReference>
<dbReference type="Gene3D" id="3.40.50.150">
    <property type="entry name" value="Vaccinia Virus protein VP39"/>
    <property type="match status" value="2"/>
</dbReference>
<dbReference type="PRINTS" id="PR02011">
    <property type="entry name" value="RCMTNCL1"/>
</dbReference>
<protein>
    <recommendedName>
        <fullName evidence="3">tRNA (cytosine(34)-C(5))-methyltransferase</fullName>
        <ecNumber evidence="3">2.1.1.203</ecNumber>
    </recommendedName>
    <alternativeName>
        <fullName evidence="12">NOL1/NOP2/Sun domain family member 2</fullName>
    </alternativeName>
    <alternativeName>
        <fullName evidence="13">mRNA cytosine C(5)-methyltransferase</fullName>
    </alternativeName>
    <alternativeName>
        <fullName evidence="11">tRNA cytosine C(5)-methyltransferase</fullName>
    </alternativeName>
</protein>
<dbReference type="AlphaFoldDB" id="A0A8K1GY80"/>
<comment type="catalytic activity">
    <reaction evidence="14">
        <text>cytidine(49) in tRNA + S-adenosyl-L-methionine = 5-methylcytidine(49) in tRNA + S-adenosyl-L-homocysteine + H(+)</text>
        <dbReference type="Rhea" id="RHEA:42952"/>
        <dbReference type="Rhea" id="RHEA-COMP:10294"/>
        <dbReference type="Rhea" id="RHEA-COMP:10385"/>
        <dbReference type="ChEBI" id="CHEBI:15378"/>
        <dbReference type="ChEBI" id="CHEBI:57856"/>
        <dbReference type="ChEBI" id="CHEBI:59789"/>
        <dbReference type="ChEBI" id="CHEBI:74483"/>
        <dbReference type="ChEBI" id="CHEBI:82748"/>
    </reaction>
    <physiologicalReaction direction="left-to-right" evidence="14">
        <dbReference type="Rhea" id="RHEA:42953"/>
    </physiologicalReaction>
</comment>
<dbReference type="GO" id="GO:0005737">
    <property type="term" value="C:cytoplasm"/>
    <property type="evidence" value="ECO:0007669"/>
    <property type="project" value="TreeGrafter"/>
</dbReference>
<dbReference type="PANTHER" id="PTHR22808">
    <property type="entry name" value="NCL1 YEAST -RELATED NOL1/NOP2/FMU SUN DOMAIN-CONTAINING"/>
    <property type="match status" value="1"/>
</dbReference>
<evidence type="ECO:0000256" key="13">
    <source>
        <dbReference type="ARBA" id="ARBA00032819"/>
    </source>
</evidence>
<sequence>MGRRARDRRRQQQQQQRRQERGGGGGGGDQAVRAGPGWGVKRGRERRADGGGGFLQGWAGGYPEIVKENELFERYYQELGIVPAGEWEAFMAALREPLPATLRITGYRSHAKEILHCLKETYFRELHDLEVDGQKVEMPQSLSWYPEELAWHTNLSRKILRKSPQLEKLHQFLVSETECGNISRQEAVSMIPPLLLDVSPHHKILDMCAAPGSKTTQLIEMLHADMNVPFPNGFIIANDVDNKRCYLLVHQAKRLNSPCIMVVNHDASSIPNLQIDVDGRKEILFYDRILCDVPCSGDGTMRKNIDVWKKWTTQNSLQLHGLQLRIATRGVEQLAEGGRMVYSTCSLNPIENEAVIASLLEKSQGALELADVSSELPGLKRMPGITKWKVMMKDGQWFEEWKDVPTNKQTQIRPTMFPVKDEEKLKAMNLERCLRILPHHQNTGGFFVAVLIKKSPMPWNKRQPKVMMKDGQWFEEWKDVPTNKQTQIRPTMFPVKDEEKLKAMNLERCLRILPHHQNTGGFFVAVLIKKSPMPWNKRQPKVRQKSPERTGDTEVTAANSNNGSECIVEEPTLAENEESKKMQELQNLDTEQSKKEGVCGPPPSKKMKLFGFKEDPFVFLPEDDPLFLPIQKFYALDPSFPKMNLLTRTQEGKKRQLYMVSKEIRNVLLNNSEKMKVINTGIKVWSRNSDGEQFGCAFRLAQEGIYTLYPFIHARIINVCIEDVKILLTQENPFLSKFSSETQKKVKDMAMGSIVLKYDPDPEKPHDLQCPIVLCGWQGKMSLRAFVPKNERLHYLRMMGVEVFKAKRKEEELENKTEEEGQHRLVQTEERMDVEDKEHGLITKMEAEIGEESSQSPVESSAMEIENKIEDLDQSSKNANNHVSQEGKDTDASNVKD</sequence>
<comment type="subcellular location">
    <subcellularLocation>
        <location evidence="1">Nucleus</location>
    </subcellularLocation>
    <subcellularLocation>
        <location evidence="2">Secreted</location>
        <location evidence="2">Extracellular exosome</location>
    </subcellularLocation>
</comment>
<evidence type="ECO:0000256" key="17">
    <source>
        <dbReference type="ARBA" id="ARBA00049323"/>
    </source>
</evidence>
<evidence type="ECO:0000256" key="20">
    <source>
        <dbReference type="SAM" id="MobiDB-lite"/>
    </source>
</evidence>
<dbReference type="PRINTS" id="PR02008">
    <property type="entry name" value="RCMTFAMILY"/>
</dbReference>
<dbReference type="InterPro" id="IPR057285">
    <property type="entry name" value="Pre-PUA_NSUN2"/>
</dbReference>
<dbReference type="GO" id="GO:0005634">
    <property type="term" value="C:nucleus"/>
    <property type="evidence" value="ECO:0007669"/>
    <property type="project" value="UniProtKB-SubCell"/>
</dbReference>
<feature type="region of interest" description="Disordered" evidence="20">
    <location>
        <begin position="535"/>
        <end position="565"/>
    </location>
</feature>
<dbReference type="EMBL" id="SWJQ01000010">
    <property type="protein sequence ID" value="TRZ26563.1"/>
    <property type="molecule type" value="Genomic_DNA"/>
</dbReference>
<evidence type="ECO:0000256" key="9">
    <source>
        <dbReference type="ARBA" id="ARBA00022884"/>
    </source>
</evidence>
<feature type="binding site" evidence="19">
    <location>
        <position position="266"/>
    </location>
    <ligand>
        <name>S-adenosyl-L-methionine</name>
        <dbReference type="ChEBI" id="CHEBI:59789"/>
    </ligand>
</feature>
<evidence type="ECO:0000256" key="18">
    <source>
        <dbReference type="ARBA" id="ARBA00049365"/>
    </source>
</evidence>
<keyword evidence="8" id="KW-0819">tRNA processing</keyword>
<evidence type="ECO:0000256" key="4">
    <source>
        <dbReference type="ARBA" id="ARBA00022555"/>
    </source>
</evidence>
<comment type="catalytic activity">
    <reaction evidence="18">
        <text>a cytidine in mRNA + S-adenosyl-L-methionine = a 5-methylcytidine in mRNA + S-adenosyl-L-homocysteine + H(+)</text>
        <dbReference type="Rhea" id="RHEA:61464"/>
        <dbReference type="Rhea" id="RHEA-COMP:15145"/>
        <dbReference type="Rhea" id="RHEA-COMP:15826"/>
        <dbReference type="ChEBI" id="CHEBI:15378"/>
        <dbReference type="ChEBI" id="CHEBI:57856"/>
        <dbReference type="ChEBI" id="CHEBI:59789"/>
        <dbReference type="ChEBI" id="CHEBI:74483"/>
        <dbReference type="ChEBI" id="CHEBI:82748"/>
    </reaction>
    <physiologicalReaction direction="left-to-right" evidence="18">
        <dbReference type="Rhea" id="RHEA:61465"/>
    </physiologicalReaction>
</comment>
<feature type="binding site" evidence="19">
    <location>
        <begin position="208"/>
        <end position="214"/>
    </location>
    <ligand>
        <name>S-adenosyl-L-methionine</name>
        <dbReference type="ChEBI" id="CHEBI:59789"/>
    </ligand>
</feature>
<dbReference type="Proteomes" id="UP000796761">
    <property type="component" value="Unassembled WGS sequence"/>
</dbReference>
<dbReference type="GO" id="GO:0030488">
    <property type="term" value="P:tRNA methylation"/>
    <property type="evidence" value="ECO:0007669"/>
    <property type="project" value="TreeGrafter"/>
</dbReference>
<dbReference type="PROSITE" id="PS51686">
    <property type="entry name" value="SAM_MT_RSMB_NOP"/>
    <property type="match status" value="1"/>
</dbReference>
<dbReference type="Pfam" id="PF25378">
    <property type="entry name" value="PUA_NSUN2"/>
    <property type="match status" value="1"/>
</dbReference>
<comment type="similarity">
    <text evidence="19">Belongs to the class I-like SAM-binding methyltransferase superfamily. RsmB/NOP family.</text>
</comment>
<feature type="compositionally biased region" description="Basic residues" evidence="20">
    <location>
        <begin position="1"/>
        <end position="11"/>
    </location>
</feature>
<comment type="catalytic activity">
    <reaction evidence="17">
        <text>cytidine(48) in tRNA + S-adenosyl-L-methionine = 5-methylcytidine(48) in tRNA + S-adenosyl-L-homocysteine + H(+)</text>
        <dbReference type="Rhea" id="RHEA:42948"/>
        <dbReference type="Rhea" id="RHEA-COMP:10293"/>
        <dbReference type="Rhea" id="RHEA-COMP:10297"/>
        <dbReference type="ChEBI" id="CHEBI:15378"/>
        <dbReference type="ChEBI" id="CHEBI:57856"/>
        <dbReference type="ChEBI" id="CHEBI:59789"/>
        <dbReference type="ChEBI" id="CHEBI:74483"/>
        <dbReference type="ChEBI" id="CHEBI:82748"/>
    </reaction>
    <physiologicalReaction direction="left-to-right" evidence="17">
        <dbReference type="Rhea" id="RHEA:42949"/>
    </physiologicalReaction>
</comment>
<evidence type="ECO:0000256" key="15">
    <source>
        <dbReference type="ARBA" id="ARBA00048936"/>
    </source>
</evidence>
<keyword evidence="6 19" id="KW-0808">Transferase</keyword>
<evidence type="ECO:0000256" key="16">
    <source>
        <dbReference type="ARBA" id="ARBA00049286"/>
    </source>
</evidence>
<keyword evidence="10" id="KW-0539">Nucleus</keyword>
<keyword evidence="5 19" id="KW-0489">Methyltransferase</keyword>
<evidence type="ECO:0000256" key="8">
    <source>
        <dbReference type="ARBA" id="ARBA00022694"/>
    </source>
</evidence>
<feature type="region of interest" description="Disordered" evidence="20">
    <location>
        <begin position="1"/>
        <end position="47"/>
    </location>
</feature>
<dbReference type="InterPro" id="IPR057286">
    <property type="entry name" value="PUA_NSUN2"/>
</dbReference>
<dbReference type="InterPro" id="IPR029063">
    <property type="entry name" value="SAM-dependent_MTases_sf"/>
</dbReference>
<dbReference type="GO" id="GO:0005576">
    <property type="term" value="C:extracellular region"/>
    <property type="evidence" value="ECO:0007669"/>
    <property type="project" value="UniProtKB-SubCell"/>
</dbReference>
<comment type="caution">
    <text evidence="22">The sequence shown here is derived from an EMBL/GenBank/DDBJ whole genome shotgun (WGS) entry which is preliminary data.</text>
</comment>
<dbReference type="Pfam" id="PF01189">
    <property type="entry name" value="Methyltr_RsmB-F"/>
    <property type="match status" value="1"/>
</dbReference>
<comment type="catalytic activity">
    <reaction evidence="15">
        <text>cytidine(50) in tRNA + S-adenosyl-L-methionine = 5-methylcytidine(50) in tRNA + S-adenosyl-L-homocysteine + H(+)</text>
        <dbReference type="Rhea" id="RHEA:61488"/>
        <dbReference type="Rhea" id="RHEA-COMP:15838"/>
        <dbReference type="Rhea" id="RHEA-COMP:15839"/>
        <dbReference type="ChEBI" id="CHEBI:15378"/>
        <dbReference type="ChEBI" id="CHEBI:57856"/>
        <dbReference type="ChEBI" id="CHEBI:59789"/>
        <dbReference type="ChEBI" id="CHEBI:74483"/>
        <dbReference type="ChEBI" id="CHEBI:82748"/>
    </reaction>
    <physiologicalReaction direction="left-to-right" evidence="15">
        <dbReference type="Rhea" id="RHEA:61489"/>
    </physiologicalReaction>
</comment>
<proteinExistence type="inferred from homology"/>
<dbReference type="InterPro" id="IPR023270">
    <property type="entry name" value="RCMT_NCL1"/>
</dbReference>
<name>A0A8K1GY80_9PASS</name>
<keyword evidence="7 19" id="KW-0949">S-adenosyl-L-methionine</keyword>
<evidence type="ECO:0000256" key="3">
    <source>
        <dbReference type="ARBA" id="ARBA00012629"/>
    </source>
</evidence>
<evidence type="ECO:0000313" key="23">
    <source>
        <dbReference type="Proteomes" id="UP000796761"/>
    </source>
</evidence>
<reference evidence="22" key="1">
    <citation type="submission" date="2019-04" db="EMBL/GenBank/DDBJ databases">
        <title>Genome assembly of Zosterops borbonicus 15179.</title>
        <authorList>
            <person name="Leroy T."/>
            <person name="Anselmetti Y."/>
            <person name="Tilak M.-K."/>
            <person name="Nabholz B."/>
        </authorList>
    </citation>
    <scope>NUCLEOTIDE SEQUENCE</scope>
    <source>
        <strain evidence="22">HGM_15179</strain>
        <tissue evidence="22">Muscle</tissue>
    </source>
</reference>
<evidence type="ECO:0000256" key="11">
    <source>
        <dbReference type="ARBA" id="ARBA00032179"/>
    </source>
</evidence>
<gene>
    <name evidence="22" type="ORF">HGM15179_000551</name>
</gene>
<feature type="binding site" evidence="19">
    <location>
        <position position="239"/>
    </location>
    <ligand>
        <name>S-adenosyl-L-methionine</name>
        <dbReference type="ChEBI" id="CHEBI:59789"/>
    </ligand>
</feature>
<feature type="active site" description="Nucleophile" evidence="19">
    <location>
        <position position="345"/>
    </location>
</feature>
<evidence type="ECO:0000256" key="5">
    <source>
        <dbReference type="ARBA" id="ARBA00022603"/>
    </source>
</evidence>
<keyword evidence="4" id="KW-0820">tRNA-binding</keyword>
<dbReference type="GO" id="GO:0016428">
    <property type="term" value="F:tRNA (cytidine-5-)-methyltransferase activity"/>
    <property type="evidence" value="ECO:0007669"/>
    <property type="project" value="InterPro"/>
</dbReference>
<dbReference type="InterPro" id="IPR023267">
    <property type="entry name" value="RCMT"/>
</dbReference>
<dbReference type="SUPFAM" id="SSF53335">
    <property type="entry name" value="S-adenosyl-L-methionine-dependent methyltransferases"/>
    <property type="match status" value="1"/>
</dbReference>
<dbReference type="Pfam" id="PF25376">
    <property type="entry name" value="Pre-PUA_NSUN2"/>
    <property type="match status" value="1"/>
</dbReference>
<evidence type="ECO:0000256" key="7">
    <source>
        <dbReference type="ARBA" id="ARBA00022691"/>
    </source>
</evidence>
<evidence type="ECO:0000256" key="1">
    <source>
        <dbReference type="ARBA" id="ARBA00004123"/>
    </source>
</evidence>
<evidence type="ECO:0000256" key="6">
    <source>
        <dbReference type="ARBA" id="ARBA00022679"/>
    </source>
</evidence>
<evidence type="ECO:0000256" key="10">
    <source>
        <dbReference type="ARBA" id="ARBA00023242"/>
    </source>
</evidence>